<evidence type="ECO:0000259" key="1">
    <source>
        <dbReference type="Pfam" id="PF06568"/>
    </source>
</evidence>
<name>A0A251WYM4_9RHOB</name>
<dbReference type="EMBL" id="MSPP01000003">
    <property type="protein sequence ID" value="OUD09228.1"/>
    <property type="molecule type" value="Genomic_DNA"/>
</dbReference>
<reference evidence="2 3" key="1">
    <citation type="submission" date="2016-12" db="EMBL/GenBank/DDBJ databases">
        <title>The draft genome sequence of HSLHS2.</title>
        <authorList>
            <person name="Hu D."/>
            <person name="Wang L."/>
            <person name="Shao Z."/>
        </authorList>
    </citation>
    <scope>NUCLEOTIDE SEQUENCE [LARGE SCALE GENOMIC DNA]</scope>
    <source>
        <strain evidence="2">MCCC 1A06712</strain>
    </source>
</reference>
<dbReference type="Proteomes" id="UP000194664">
    <property type="component" value="Unassembled WGS sequence"/>
</dbReference>
<organism evidence="2 3">
    <name type="scientific">Marivivens niveibacter</name>
    <dbReference type="NCBI Taxonomy" id="1930667"/>
    <lineage>
        <taxon>Bacteria</taxon>
        <taxon>Pseudomonadati</taxon>
        <taxon>Pseudomonadota</taxon>
        <taxon>Alphaproteobacteria</taxon>
        <taxon>Rhodobacterales</taxon>
        <taxon>Paracoccaceae</taxon>
        <taxon>Marivivens group</taxon>
        <taxon>Marivivens</taxon>
    </lineage>
</organism>
<dbReference type="RefSeq" id="WP_086451703.1">
    <property type="nucleotide sequence ID" value="NZ_MSPP01000003.1"/>
</dbReference>
<evidence type="ECO:0000313" key="2">
    <source>
        <dbReference type="EMBL" id="OUD09228.1"/>
    </source>
</evidence>
<comment type="caution">
    <text evidence="2">The sequence shown here is derived from an EMBL/GenBank/DDBJ whole genome shotgun (WGS) entry which is preliminary data.</text>
</comment>
<keyword evidence="3" id="KW-1185">Reference proteome</keyword>
<evidence type="ECO:0000313" key="3">
    <source>
        <dbReference type="Proteomes" id="UP000194664"/>
    </source>
</evidence>
<feature type="domain" description="YjiS-like" evidence="1">
    <location>
        <begin position="32"/>
        <end position="66"/>
    </location>
</feature>
<accession>A0A251WYM4</accession>
<dbReference type="OrthoDB" id="8116725at2"/>
<dbReference type="AlphaFoldDB" id="A0A251WYM4"/>
<gene>
    <name evidence="2" type="ORF">BVC71_11045</name>
</gene>
<dbReference type="Pfam" id="PF06568">
    <property type="entry name" value="YjiS-like"/>
    <property type="match status" value="1"/>
</dbReference>
<proteinExistence type="predicted"/>
<sequence>MALVAAPIALSPDTAASSRAAYQAVSFVYDQIARIQNWIELRKTLALLDKLSDHELNDIGLTRGQIIEIARKGAFN</sequence>
<protein>
    <recommendedName>
        <fullName evidence="1">YjiS-like domain-containing protein</fullName>
    </recommendedName>
</protein>
<dbReference type="InterPro" id="IPR009506">
    <property type="entry name" value="YjiS-like"/>
</dbReference>